<dbReference type="Proteomes" id="UP000030745">
    <property type="component" value="Unassembled WGS sequence"/>
</dbReference>
<dbReference type="OrthoDB" id="69798at2759"/>
<evidence type="ECO:0000313" key="3">
    <source>
        <dbReference type="EMBL" id="KDO18893.1"/>
    </source>
</evidence>
<keyword evidence="4" id="KW-1185">Reference proteome</keyword>
<evidence type="ECO:0000313" key="4">
    <source>
        <dbReference type="Proteomes" id="UP000030745"/>
    </source>
</evidence>
<reference evidence="3 4" key="1">
    <citation type="journal article" date="2013" name="PLoS Genet.">
        <title>Distinctive expansion of potential virulence genes in the genome of the oomycete fish pathogen Saprolegnia parasitica.</title>
        <authorList>
            <person name="Jiang R.H."/>
            <person name="de Bruijn I."/>
            <person name="Haas B.J."/>
            <person name="Belmonte R."/>
            <person name="Lobach L."/>
            <person name="Christie J."/>
            <person name="van den Ackerveken G."/>
            <person name="Bottin A."/>
            <person name="Bulone V."/>
            <person name="Diaz-Moreno S.M."/>
            <person name="Dumas B."/>
            <person name="Fan L."/>
            <person name="Gaulin E."/>
            <person name="Govers F."/>
            <person name="Grenville-Briggs L.J."/>
            <person name="Horner N.R."/>
            <person name="Levin J.Z."/>
            <person name="Mammella M."/>
            <person name="Meijer H.J."/>
            <person name="Morris P."/>
            <person name="Nusbaum C."/>
            <person name="Oome S."/>
            <person name="Phillips A.J."/>
            <person name="van Rooyen D."/>
            <person name="Rzeszutek E."/>
            <person name="Saraiva M."/>
            <person name="Secombes C.J."/>
            <person name="Seidl M.F."/>
            <person name="Snel B."/>
            <person name="Stassen J.H."/>
            <person name="Sykes S."/>
            <person name="Tripathy S."/>
            <person name="van den Berg H."/>
            <person name="Vega-Arreguin J.C."/>
            <person name="Wawra S."/>
            <person name="Young S.K."/>
            <person name="Zeng Q."/>
            <person name="Dieguez-Uribeondo J."/>
            <person name="Russ C."/>
            <person name="Tyler B.M."/>
            <person name="van West P."/>
        </authorList>
    </citation>
    <scope>NUCLEOTIDE SEQUENCE [LARGE SCALE GENOMIC DNA]</scope>
    <source>
        <strain evidence="3 4">CBS 223.65</strain>
    </source>
</reference>
<evidence type="ECO:0000256" key="2">
    <source>
        <dbReference type="SAM" id="MobiDB-lite"/>
    </source>
</evidence>
<dbReference type="GeneID" id="24137529"/>
<proteinExistence type="predicted"/>
<organism evidence="3 4">
    <name type="scientific">Saprolegnia parasitica (strain CBS 223.65)</name>
    <dbReference type="NCBI Taxonomy" id="695850"/>
    <lineage>
        <taxon>Eukaryota</taxon>
        <taxon>Sar</taxon>
        <taxon>Stramenopiles</taxon>
        <taxon>Oomycota</taxon>
        <taxon>Saprolegniomycetes</taxon>
        <taxon>Saprolegniales</taxon>
        <taxon>Saprolegniaceae</taxon>
        <taxon>Saprolegnia</taxon>
    </lineage>
</organism>
<protein>
    <submittedName>
        <fullName evidence="3">Uncharacterized protein</fullName>
    </submittedName>
</protein>
<feature type="compositionally biased region" description="Basic and acidic residues" evidence="2">
    <location>
        <begin position="7"/>
        <end position="22"/>
    </location>
</feature>
<dbReference type="KEGG" id="spar:SPRG_15845"/>
<evidence type="ECO:0000256" key="1">
    <source>
        <dbReference type="SAM" id="Coils"/>
    </source>
</evidence>
<dbReference type="RefSeq" id="XP_012210414.1">
    <property type="nucleotide sequence ID" value="XM_012355024.1"/>
</dbReference>
<sequence length="213" mass="24421">MNLGGETPRDHKKDSRAMEDRRVSVEAQNDVGLLEQHLEALERQLQEKHAFNNSLKYESECLSQRIEALEEDQRVAKAKYDEMNKLFGEKAHAQHDESKGKVEALTSTMEQLEIDMQENERLTQLHASLVEQQEELQKTLDEMLQKQKTDLHQLKLNEYQRKSTMEENFRNLLAALETQNLKTGFGLLLEARQTLLTPLATDVAPAAPRDGPA</sequence>
<dbReference type="EMBL" id="KK583386">
    <property type="protein sequence ID" value="KDO18893.1"/>
    <property type="molecule type" value="Genomic_DNA"/>
</dbReference>
<name>A0A067BL19_SAPPC</name>
<dbReference type="VEuPathDB" id="FungiDB:SPRG_15845"/>
<accession>A0A067BL19</accession>
<feature type="region of interest" description="Disordered" evidence="2">
    <location>
        <begin position="1"/>
        <end position="22"/>
    </location>
</feature>
<keyword evidence="1" id="KW-0175">Coiled coil</keyword>
<feature type="coiled-coil region" evidence="1">
    <location>
        <begin position="24"/>
        <end position="149"/>
    </location>
</feature>
<dbReference type="AlphaFoldDB" id="A0A067BL19"/>
<gene>
    <name evidence="3" type="ORF">SPRG_15845</name>
</gene>
<dbReference type="OMA" id="QEKHAFN"/>